<dbReference type="InterPro" id="IPR029056">
    <property type="entry name" value="Ribokinase-like"/>
</dbReference>
<dbReference type="CDD" id="cd01169">
    <property type="entry name" value="HMPP_kinase"/>
    <property type="match status" value="1"/>
</dbReference>
<keyword evidence="2" id="KW-0511">Multifunctional enzyme</keyword>
<evidence type="ECO:0000256" key="1">
    <source>
        <dbReference type="ARBA" id="ARBA00001946"/>
    </source>
</evidence>
<dbReference type="SUPFAM" id="SSF51391">
    <property type="entry name" value="Thiamin phosphate synthase"/>
    <property type="match status" value="1"/>
</dbReference>
<evidence type="ECO:0000259" key="3">
    <source>
        <dbReference type="Pfam" id="PF02581"/>
    </source>
</evidence>
<dbReference type="Gene3D" id="3.20.20.70">
    <property type="entry name" value="Aldolase class I"/>
    <property type="match status" value="1"/>
</dbReference>
<dbReference type="SUPFAM" id="SSF53613">
    <property type="entry name" value="Ribokinase-like"/>
    <property type="match status" value="1"/>
</dbReference>
<feature type="domain" description="Pyridoxamine kinase/Phosphomethylpyrimidine kinase" evidence="4">
    <location>
        <begin position="17"/>
        <end position="202"/>
    </location>
</feature>
<dbReference type="InterPro" id="IPR013749">
    <property type="entry name" value="PM/HMP-P_kinase-1"/>
</dbReference>
<comment type="cofactor">
    <cofactor evidence="1">
        <name>Mg(2+)</name>
        <dbReference type="ChEBI" id="CHEBI:18420"/>
    </cofactor>
</comment>
<name>A0A7S2U0B4_9EUKA</name>
<reference evidence="5" key="1">
    <citation type="submission" date="2021-01" db="EMBL/GenBank/DDBJ databases">
        <authorList>
            <person name="Corre E."/>
            <person name="Pelletier E."/>
            <person name="Niang G."/>
            <person name="Scheremetjew M."/>
            <person name="Finn R."/>
            <person name="Kale V."/>
            <person name="Holt S."/>
            <person name="Cochrane G."/>
            <person name="Meng A."/>
            <person name="Brown T."/>
            <person name="Cohen L."/>
        </authorList>
    </citation>
    <scope>NUCLEOTIDE SEQUENCE</scope>
    <source>
        <strain evidence="5">CCMP622</strain>
    </source>
</reference>
<dbReference type="GO" id="GO:0005829">
    <property type="term" value="C:cytosol"/>
    <property type="evidence" value="ECO:0007669"/>
    <property type="project" value="TreeGrafter"/>
</dbReference>
<dbReference type="InterPro" id="IPR004399">
    <property type="entry name" value="HMP/HMP-P_kinase_dom"/>
</dbReference>
<evidence type="ECO:0000313" key="5">
    <source>
        <dbReference type="EMBL" id="CAD9774236.1"/>
    </source>
</evidence>
<evidence type="ECO:0008006" key="6">
    <source>
        <dbReference type="Google" id="ProtNLM"/>
    </source>
</evidence>
<dbReference type="CDD" id="cd00564">
    <property type="entry name" value="TMP_TenI"/>
    <property type="match status" value="1"/>
</dbReference>
<evidence type="ECO:0000259" key="4">
    <source>
        <dbReference type="Pfam" id="PF08543"/>
    </source>
</evidence>
<protein>
    <recommendedName>
        <fullName evidence="6">Thiamine-phosphate pyrophosphorylase</fullName>
    </recommendedName>
</protein>
<dbReference type="InterPro" id="IPR022998">
    <property type="entry name" value="ThiamineP_synth_TenI"/>
</dbReference>
<proteinExistence type="predicted"/>
<dbReference type="GO" id="GO:0008902">
    <property type="term" value="F:hydroxymethylpyrimidine kinase activity"/>
    <property type="evidence" value="ECO:0007669"/>
    <property type="project" value="TreeGrafter"/>
</dbReference>
<dbReference type="InterPro" id="IPR036206">
    <property type="entry name" value="ThiamineP_synth_sf"/>
</dbReference>
<dbReference type="GO" id="GO:0009228">
    <property type="term" value="P:thiamine biosynthetic process"/>
    <property type="evidence" value="ECO:0007669"/>
    <property type="project" value="UniProtKB-KW"/>
</dbReference>
<dbReference type="Pfam" id="PF02581">
    <property type="entry name" value="TMP-TENI"/>
    <property type="match status" value="1"/>
</dbReference>
<dbReference type="Pfam" id="PF08543">
    <property type="entry name" value="Phos_pyr_kin"/>
    <property type="match status" value="1"/>
</dbReference>
<dbReference type="PANTHER" id="PTHR20858:SF17">
    <property type="entry name" value="HYDROXYMETHYLPYRIMIDINE_PHOSPHOMETHYLPYRIMIDINE KINASE THI20-RELATED"/>
    <property type="match status" value="1"/>
</dbReference>
<evidence type="ECO:0000256" key="2">
    <source>
        <dbReference type="ARBA" id="ARBA00023268"/>
    </source>
</evidence>
<dbReference type="EMBL" id="HBHP01029547">
    <property type="protein sequence ID" value="CAD9774236.1"/>
    <property type="molecule type" value="Transcribed_RNA"/>
</dbReference>
<dbReference type="GO" id="GO:0008972">
    <property type="term" value="F:phosphomethylpyrimidine kinase activity"/>
    <property type="evidence" value="ECO:0007669"/>
    <property type="project" value="InterPro"/>
</dbReference>
<accession>A0A7S2U0B4</accession>
<feature type="domain" description="Thiamine phosphate synthase/TenI" evidence="3">
    <location>
        <begin position="264"/>
        <end position="433"/>
    </location>
</feature>
<gene>
    <name evidence="5" type="ORF">LSP00402_LOCUS18229</name>
</gene>
<sequence length="452" mass="48789">MLGTADVVTTVVEEIRDIFAEAKRTNKKAPFIVCDPVMVATTGAELMERGTQDVMVRDLFPLCDIVTPNLKEAEKLAGFPIKSPKDVARAAAVIRETGKCKNVLIKGGHSNSAYMQDYLLQDDGEVTWLTTPKVDTANTHGTGCTLSSALAAVSAGGTGTTPGHSLNRNANPNLASHVVLAKAYVHQGIRAGAQIGKGPGPVGQTYWPQEHQSFPWATPTAHEGAEGRYGPFPEVGSPGIQLLPVVPNAEWVDKLGKIITEEKMTSAVHVQIRPKGLTREQLEMEIKKACDLSRKHGIKLWVNDHWDLAIKHKAFGLHVGQEDLFKVDGKGCQTEVDLQEVHKAGLRLGVSTHNYHELAKGLAIRPSYVSLGPIYPTQSKAVKYHPQTLEGIKCWRSLTPPSMPLVAIGGISMEDAEDIIRNGAEGIAVIGAVVGAKDVGAALRAWDKKWLK</sequence>
<dbReference type="Gene3D" id="3.40.1190.20">
    <property type="match status" value="1"/>
</dbReference>
<dbReference type="AlphaFoldDB" id="A0A7S2U0B4"/>
<dbReference type="PANTHER" id="PTHR20858">
    <property type="entry name" value="PHOSPHOMETHYLPYRIMIDINE KINASE"/>
    <property type="match status" value="1"/>
</dbReference>
<organism evidence="5">
    <name type="scientific">Lotharella oceanica</name>
    <dbReference type="NCBI Taxonomy" id="641309"/>
    <lineage>
        <taxon>Eukaryota</taxon>
        <taxon>Sar</taxon>
        <taxon>Rhizaria</taxon>
        <taxon>Cercozoa</taxon>
        <taxon>Chlorarachniophyceae</taxon>
        <taxon>Lotharella</taxon>
    </lineage>
</organism>
<dbReference type="InterPro" id="IPR013785">
    <property type="entry name" value="Aldolase_TIM"/>
</dbReference>